<keyword evidence="2" id="KW-0808">Transferase</keyword>
<organism evidence="2 3">
    <name type="scientific">Paractinoplanes abujensis</name>
    <dbReference type="NCBI Taxonomy" id="882441"/>
    <lineage>
        <taxon>Bacteria</taxon>
        <taxon>Bacillati</taxon>
        <taxon>Actinomycetota</taxon>
        <taxon>Actinomycetes</taxon>
        <taxon>Micromonosporales</taxon>
        <taxon>Micromonosporaceae</taxon>
        <taxon>Paractinoplanes</taxon>
    </lineage>
</organism>
<evidence type="ECO:0000313" key="2">
    <source>
        <dbReference type="EMBL" id="MBB4690289.1"/>
    </source>
</evidence>
<dbReference type="EMBL" id="JACHMF010000001">
    <property type="protein sequence ID" value="MBB4690289.1"/>
    <property type="molecule type" value="Genomic_DNA"/>
</dbReference>
<dbReference type="SUPFAM" id="SSF53067">
    <property type="entry name" value="Actin-like ATPase domain"/>
    <property type="match status" value="1"/>
</dbReference>
<proteinExistence type="inferred from homology"/>
<dbReference type="InterPro" id="IPR043129">
    <property type="entry name" value="ATPase_NBD"/>
</dbReference>
<dbReference type="Proteomes" id="UP000542742">
    <property type="component" value="Unassembled WGS sequence"/>
</dbReference>
<accession>A0A7W7CL30</accession>
<dbReference type="InterPro" id="IPR000600">
    <property type="entry name" value="ROK"/>
</dbReference>
<dbReference type="NCBIfam" id="NF045942">
    <property type="entry name" value="PolPhglucPhase"/>
    <property type="match status" value="1"/>
</dbReference>
<dbReference type="Gene3D" id="3.30.420.40">
    <property type="match status" value="2"/>
</dbReference>
<reference evidence="2 3" key="1">
    <citation type="submission" date="2020-08" db="EMBL/GenBank/DDBJ databases">
        <title>Sequencing the genomes of 1000 actinobacteria strains.</title>
        <authorList>
            <person name="Klenk H.-P."/>
        </authorList>
    </citation>
    <scope>NUCLEOTIDE SEQUENCE [LARGE SCALE GENOMIC DNA]</scope>
    <source>
        <strain evidence="2 3">DSM 45518</strain>
    </source>
</reference>
<dbReference type="GO" id="GO:0047330">
    <property type="term" value="F:polyphosphate-glucose phosphotransferase activity"/>
    <property type="evidence" value="ECO:0007669"/>
    <property type="project" value="UniProtKB-EC"/>
</dbReference>
<keyword evidence="2" id="KW-0418">Kinase</keyword>
<gene>
    <name evidence="2" type="ORF">BKA14_000437</name>
</gene>
<dbReference type="CDD" id="cd24058">
    <property type="entry name" value="ASKHA_NBD_ROK_PPGK"/>
    <property type="match status" value="1"/>
</dbReference>
<dbReference type="PANTHER" id="PTHR18964:SF146">
    <property type="entry name" value="POLYPHOSPHATE GLUCOKINASE"/>
    <property type="match status" value="1"/>
</dbReference>
<comment type="caution">
    <text evidence="2">The sequence shown here is derived from an EMBL/GenBank/DDBJ whole genome shotgun (WGS) entry which is preliminary data.</text>
</comment>
<comment type="similarity">
    <text evidence="1">Belongs to the ROK (NagC/XylR) family.</text>
</comment>
<dbReference type="EC" id="2.7.1.63" evidence="2"/>
<dbReference type="AlphaFoldDB" id="A0A7W7CL30"/>
<evidence type="ECO:0000313" key="3">
    <source>
        <dbReference type="Proteomes" id="UP000542742"/>
    </source>
</evidence>
<evidence type="ECO:0000256" key="1">
    <source>
        <dbReference type="ARBA" id="ARBA00006479"/>
    </source>
</evidence>
<keyword evidence="3" id="KW-1185">Reference proteome</keyword>
<protein>
    <submittedName>
        <fullName evidence="2">Polyphosphate glucokinase</fullName>
        <ecNumber evidence="2">2.7.1.63</ecNumber>
    </submittedName>
</protein>
<name>A0A7W7CL30_9ACTN</name>
<dbReference type="PANTHER" id="PTHR18964">
    <property type="entry name" value="ROK (REPRESSOR, ORF, KINASE) FAMILY"/>
    <property type="match status" value="1"/>
</dbReference>
<sequence length="285" mass="30150">MSGLRGKQRMHTWHLKTGNKMAILGIDIGGSGVKGAPVDTAAGELLAERHRVPTPQPSDVTSVVEAVAEVAAQFDGGFDRVGITFPGVVVDGVTRSAANVDKSWLDAPAARLFSDRLGKPVSVLNDADAAGVAEVAYGAGRDQSGLIMMLTFGTGIGSALFLDGTLIPNTEFGHLELDGHDAESKAADRAREQEDLSWEKWAHRVRNYLAHVEMLLSPRLFIIGGGVSKKADRWLPLIDIRTPMVPATLLNNAGIIGAARIAEIDGRAPDRDGVAPHEAGERVAG</sequence>
<dbReference type="RefSeq" id="WP_239092908.1">
    <property type="nucleotide sequence ID" value="NZ_BOMC01000050.1"/>
</dbReference>
<dbReference type="Pfam" id="PF00480">
    <property type="entry name" value="ROK"/>
    <property type="match status" value="1"/>
</dbReference>